<dbReference type="SUPFAM" id="SSF52540">
    <property type="entry name" value="P-loop containing nucleoside triphosphate hydrolases"/>
    <property type="match status" value="1"/>
</dbReference>
<dbReference type="InterPro" id="IPR027417">
    <property type="entry name" value="P-loop_NTPase"/>
</dbReference>
<dbReference type="NCBIfam" id="NF004488">
    <property type="entry name" value="PRK05818.1"/>
    <property type="match status" value="1"/>
</dbReference>
<protein>
    <submittedName>
        <fullName evidence="1">DNA polymerase III subunit delta</fullName>
        <ecNumber evidence="1">2.7.7.7</ecNumber>
    </submittedName>
</protein>
<dbReference type="GO" id="GO:0003887">
    <property type="term" value="F:DNA-directed DNA polymerase activity"/>
    <property type="evidence" value="ECO:0007669"/>
    <property type="project" value="UniProtKB-EC"/>
</dbReference>
<sequence>MDLTNKYTPVLLYENKGCYLEKYLQQYLINIICLEENKPCKKCKWCLKIINNGYYDLIKVYPKNNIIKKQDVINIQNKFSDTALENRGLKIYIINQIEKANKESLNSLLKFLEEPKDNTIGILTTRKPYGILDTIVSRCVRYSTKTYNEKVQFKNNYKPKELKIIKSIFYSYDDILEYESFKDIYKLLDLINLLDIKNKNFDHIMKIRNLFEKLDYYEISLILNYLIFTGDFNKKNKLIPILDNLNLNLSKNAILLSILD</sequence>
<keyword evidence="2" id="KW-1185">Reference proteome</keyword>
<evidence type="ECO:0000313" key="1">
    <source>
        <dbReference type="EMBL" id="MDC4181822.1"/>
    </source>
</evidence>
<dbReference type="Proteomes" id="UP001220940">
    <property type="component" value="Unassembled WGS sequence"/>
</dbReference>
<dbReference type="RefSeq" id="WP_255034652.1">
    <property type="nucleotide sequence ID" value="NZ_CP101414.1"/>
</dbReference>
<keyword evidence="1" id="KW-0548">Nucleotidyltransferase</keyword>
<organism evidence="1 2">
    <name type="scientific">Mycoplasma bradburyae</name>
    <dbReference type="NCBI Taxonomy" id="2963128"/>
    <lineage>
        <taxon>Bacteria</taxon>
        <taxon>Bacillati</taxon>
        <taxon>Mycoplasmatota</taxon>
        <taxon>Mollicutes</taxon>
        <taxon>Mycoplasmataceae</taxon>
        <taxon>Mycoplasma</taxon>
    </lineage>
</organism>
<gene>
    <name evidence="1" type="ORF">LNO68_01295</name>
</gene>
<keyword evidence="1" id="KW-0808">Transferase</keyword>
<proteinExistence type="predicted"/>
<dbReference type="EMBL" id="JAJHZM010000007">
    <property type="protein sequence ID" value="MDC4181822.1"/>
    <property type="molecule type" value="Genomic_DNA"/>
</dbReference>
<dbReference type="EC" id="2.7.7.7" evidence="1"/>
<dbReference type="Pfam" id="PF13177">
    <property type="entry name" value="DNA_pol3_delta2"/>
    <property type="match status" value="1"/>
</dbReference>
<reference evidence="1" key="1">
    <citation type="submission" date="2021-11" db="EMBL/GenBank/DDBJ databases">
        <title>Description of Mycoplasma bradburyaesp. nov.from sea birds: a tribute to a great mycoplasmologist.</title>
        <authorList>
            <person name="Ramirez A.S."/>
            <person name="Poveda C."/>
            <person name="Suarez-Perez A."/>
            <person name="Rosales R.S."/>
            <person name="Dijkman R."/>
            <person name="Feberwee A."/>
            <person name="Spergser J."/>
            <person name="Szostak M.P."/>
            <person name="Ressel L."/>
            <person name="Calabuig P."/>
            <person name="Catania S."/>
            <person name="Gobbo F."/>
            <person name="Timofte D."/>
            <person name="Poveda J.B."/>
        </authorList>
    </citation>
    <scope>NUCLEOTIDE SEQUENCE [LARGE SCALE GENOMIC DNA]</scope>
    <source>
        <strain evidence="1">T158</strain>
    </source>
</reference>
<dbReference type="Gene3D" id="3.40.50.300">
    <property type="entry name" value="P-loop containing nucleotide triphosphate hydrolases"/>
    <property type="match status" value="1"/>
</dbReference>
<evidence type="ECO:0000313" key="2">
    <source>
        <dbReference type="Proteomes" id="UP001220940"/>
    </source>
</evidence>
<comment type="caution">
    <text evidence="1">The sequence shown here is derived from an EMBL/GenBank/DDBJ whole genome shotgun (WGS) entry which is preliminary data.</text>
</comment>
<accession>A0ABT5GAU2</accession>
<name>A0ABT5GAU2_9MOLU</name>